<dbReference type="InterPro" id="IPR019752">
    <property type="entry name" value="Pyrv/ketoisovalerate_OxRed_cat"/>
</dbReference>
<dbReference type="Pfam" id="PF20169">
    <property type="entry name" value="DUF6537"/>
    <property type="match status" value="1"/>
</dbReference>
<dbReference type="NCBIfam" id="NF009589">
    <property type="entry name" value="PRK13030.1"/>
    <property type="match status" value="1"/>
</dbReference>
<dbReference type="SUPFAM" id="SSF52518">
    <property type="entry name" value="Thiamin diphosphate-binding fold (THDP-binding)"/>
    <property type="match status" value="2"/>
</dbReference>
<dbReference type="InterPro" id="IPR002869">
    <property type="entry name" value="Pyrv_flavodox_OxRed_cen"/>
</dbReference>
<dbReference type="EC" id="1.2.7.8" evidence="4"/>
<dbReference type="NCBIfam" id="NF009588">
    <property type="entry name" value="PRK13029.1"/>
    <property type="match status" value="1"/>
</dbReference>
<dbReference type="InterPro" id="IPR029061">
    <property type="entry name" value="THDP-binding"/>
</dbReference>
<feature type="domain" description="DUF6537" evidence="3">
    <location>
        <begin position="938"/>
        <end position="1138"/>
    </location>
</feature>
<feature type="domain" description="Pyruvate/ketoisovalerate oxidoreductase catalytic" evidence="2">
    <location>
        <begin position="723"/>
        <end position="910"/>
    </location>
</feature>
<dbReference type="RefSeq" id="WP_310225322.1">
    <property type="nucleotide sequence ID" value="NZ_JAVDWV010000011.1"/>
</dbReference>
<keyword evidence="5" id="KW-1185">Reference proteome</keyword>
<evidence type="ECO:0000259" key="3">
    <source>
        <dbReference type="Pfam" id="PF20169"/>
    </source>
</evidence>
<name>A0ABU1X2F6_SPHXE</name>
<proteinExistence type="predicted"/>
<organism evidence="4 5">
    <name type="scientific">Sphingobium xenophagum</name>
    <dbReference type="NCBI Taxonomy" id="121428"/>
    <lineage>
        <taxon>Bacteria</taxon>
        <taxon>Pseudomonadati</taxon>
        <taxon>Pseudomonadota</taxon>
        <taxon>Alphaproteobacteria</taxon>
        <taxon>Sphingomonadales</taxon>
        <taxon>Sphingomonadaceae</taxon>
        <taxon>Sphingobium</taxon>
    </lineage>
</organism>
<evidence type="ECO:0000259" key="2">
    <source>
        <dbReference type="Pfam" id="PF01558"/>
    </source>
</evidence>
<protein>
    <submittedName>
        <fullName evidence="4">Indolepyruvate ferredoxin oxidoreductase</fullName>
        <ecNumber evidence="4">1.2.7.8</ecNumber>
    </submittedName>
</protein>
<dbReference type="SUPFAM" id="SSF53323">
    <property type="entry name" value="Pyruvate-ferredoxin oxidoreductase, PFOR, domain III"/>
    <property type="match status" value="1"/>
</dbReference>
<evidence type="ECO:0000313" key="4">
    <source>
        <dbReference type="EMBL" id="MDR7155741.1"/>
    </source>
</evidence>
<accession>A0ABU1X2F6</accession>
<dbReference type="EMBL" id="JAVDWV010000011">
    <property type="protein sequence ID" value="MDR7155741.1"/>
    <property type="molecule type" value="Genomic_DNA"/>
</dbReference>
<gene>
    <name evidence="4" type="ORF">J2W40_002577</name>
</gene>
<evidence type="ECO:0000256" key="1">
    <source>
        <dbReference type="ARBA" id="ARBA00023002"/>
    </source>
</evidence>
<dbReference type="InterPro" id="IPR051457">
    <property type="entry name" value="2-oxoacid:Fd_oxidoreductase"/>
</dbReference>
<dbReference type="InterPro" id="IPR002880">
    <property type="entry name" value="Pyrv_Fd/Flavodoxin_OxRdtase_N"/>
</dbReference>
<dbReference type="Gene3D" id="3.40.920.10">
    <property type="entry name" value="Pyruvate-ferredoxin oxidoreductase, PFOR, domain III"/>
    <property type="match status" value="1"/>
</dbReference>
<keyword evidence="1 4" id="KW-0560">Oxidoreductase</keyword>
<dbReference type="InterPro" id="IPR046667">
    <property type="entry name" value="DUF6537"/>
</dbReference>
<dbReference type="Pfam" id="PF01558">
    <property type="entry name" value="POR"/>
    <property type="match status" value="1"/>
</dbReference>
<dbReference type="GO" id="GO:0043805">
    <property type="term" value="F:indolepyruvate ferredoxin oxidoreductase activity"/>
    <property type="evidence" value="ECO:0007669"/>
    <property type="project" value="UniProtKB-EC"/>
</dbReference>
<dbReference type="PANTHER" id="PTHR48084">
    <property type="entry name" value="2-OXOGLUTARATE OXIDOREDUCTASE SUBUNIT KORB-RELATED"/>
    <property type="match status" value="1"/>
</dbReference>
<dbReference type="Gene3D" id="3.40.50.970">
    <property type="match status" value="1"/>
</dbReference>
<sequence>MIEEMAMKLRDVSLDDRHRFDGNPFYLNGTQSLVRLFQLEKRRRAEQGFDTAVYVTGYRGSPLGTLDQTFARAGKLIDPAIRLDPAVNEDLAATAIWGTQQVGTFGEGRVEGVSAAWYGKGPGVDRTGDVFKHGNLAGSARNGGVLVIAGDDHTCKSSTTAHQSEYGLVDALIPILSPATISEQIEYGLIGWEMSRYTGLWVGLKVVTEIMDSGESLAADPRVDITLPMAFEMPPGGLSLRTPDTPLAQEERLHKFKIPAALAFARANQLDHVVFGSEAARLGIITVGKAHVDTLQALADLGIDEGRAVALGLRLYKVAMPWPLEPEGVRAFAAGLEQIVVIEEKRGLVEDQLRAHLYGMANAPTIVGKRDEQGDWLFPSNGELGAGVIALGLGRRIASRAGDPKLQARLSGLMERNVTLKELPNLARRSPYFCSGCPHNSSTKVPEGSKAFAGIGCHYLVQPMERETAGYTHMGGEGANWVGLGPYSKTKHMFQNIGDGTYFHSGSLAIRAAVAAGVNITYKILFNDAVAMTGGQPVDGELTVDRVAAQVAAEGVQRIIVVSDDPTRYSSGTFAQDVTVRPRSELDQVQRELREVEGVTVIIYHQTCATELRRLRKRGKLPDPQVAVVINDLVCEGCGDCSRVSNCLSVVPVETEFGRKRAIDLSTCNKDQTCLDGFCPSFVTVEGGKLRRPKLSLADEVPLPEPVYEVDSDSYSLVVTGIGGTGVVTIGALIGMAAHIDGKGVRVMDMTGLAQKGGAVVSHIQLAAHADDIQASKVSAGSADLLMICDLVVGASPDNLGRISREAGRVIANDHESITGAFTRDPDFLLPTRSLMASLKSMVGQGQLDMVDATDLATKLVGDAVGANLFLMGFAWQKGLLPLSFEALDRAIELNGVAVPLNRQAFAWGRRAALDLPAVEAAAQADKPAHHALSSSLDEEVARRVAFLTDYQNAGYAERYREVVERARAAEVAVGAKSEPFGTAVARSLFRLMAYKDEYEVARLHAQTGFRETISSRFEGPYKIGYYMAPPLFARRDPATGHPRKSRFGGWMYPVLGALARGRFLRGTVFDPFGYTEERRLERQLIADYRMLVLETLVPALTAENVSHAVKVAEAAQTIRGFGHVKLSNIAIAQQRQAEALLIFRGSGCAIQAIKIGTGGDA</sequence>
<dbReference type="CDD" id="cd07034">
    <property type="entry name" value="TPP_PYR_PFOR_IOR-alpha_like"/>
    <property type="match status" value="1"/>
</dbReference>
<reference evidence="4 5" key="1">
    <citation type="submission" date="2023-07" db="EMBL/GenBank/DDBJ databases">
        <title>Sorghum-associated microbial communities from plants grown in Nebraska, USA.</title>
        <authorList>
            <person name="Schachtman D."/>
        </authorList>
    </citation>
    <scope>NUCLEOTIDE SEQUENCE [LARGE SCALE GENOMIC DNA]</scope>
    <source>
        <strain evidence="4 5">4256</strain>
    </source>
</reference>
<dbReference type="Proteomes" id="UP001267638">
    <property type="component" value="Unassembled WGS sequence"/>
</dbReference>
<dbReference type="PANTHER" id="PTHR48084:SF3">
    <property type="entry name" value="SUBUNIT OF PYRUVATE:FLAVODOXIN OXIDOREDUCTASE"/>
    <property type="match status" value="1"/>
</dbReference>
<comment type="caution">
    <text evidence="4">The sequence shown here is derived from an EMBL/GenBank/DDBJ whole genome shotgun (WGS) entry which is preliminary data.</text>
</comment>
<evidence type="ECO:0000313" key="5">
    <source>
        <dbReference type="Proteomes" id="UP001267638"/>
    </source>
</evidence>